<dbReference type="KEGG" id="pbv:AR543_p0104"/>
<protein>
    <submittedName>
        <fullName evidence="1">Uncharacterized protein</fullName>
    </submittedName>
</protein>
<sequence>MEKQKISHMSIVIRTWKCSCCSQSFYEMHQFEISQCPSCSCDLTVQAPEQLDENEQYELQVDPTTAEVSIINTKTGEKVVAAT</sequence>
<keyword evidence="1" id="KW-0614">Plasmid</keyword>
<organism evidence="1 2">
    <name type="scientific">Paenibacillus bovis</name>
    <dbReference type="NCBI Taxonomy" id="1616788"/>
    <lineage>
        <taxon>Bacteria</taxon>
        <taxon>Bacillati</taxon>
        <taxon>Bacillota</taxon>
        <taxon>Bacilli</taxon>
        <taxon>Bacillales</taxon>
        <taxon>Paenibacillaceae</taxon>
        <taxon>Paenibacillus</taxon>
    </lineage>
</organism>
<dbReference type="Proteomes" id="UP000078148">
    <property type="component" value="Plasmid unnamed1"/>
</dbReference>
<dbReference type="AlphaFoldDB" id="A0A1X9T4F6"/>
<dbReference type="EMBL" id="CP021170">
    <property type="protein sequence ID" value="ARR10712.1"/>
    <property type="molecule type" value="Genomic_DNA"/>
</dbReference>
<evidence type="ECO:0000313" key="1">
    <source>
        <dbReference type="EMBL" id="ARR10712.1"/>
    </source>
</evidence>
<name>A0A1X9T4F6_9BACL</name>
<gene>
    <name evidence="1" type="ORF">AR543_p0104</name>
</gene>
<keyword evidence="2" id="KW-1185">Reference proteome</keyword>
<geneLocation type="plasmid" evidence="1 2">
    <name>unnamed1</name>
</geneLocation>
<reference evidence="1 2" key="1">
    <citation type="journal article" date="2016" name="Int. J. Syst. Evol. Microbiol.">
        <title>Paenibacillus damxungensis sp. nov., isolated from raw yak (Bos grunniens) milk.</title>
        <authorList>
            <person name="Wu Z."/>
            <person name="Gao C."/>
            <person name="Han J."/>
            <person name="Liu Z."/>
        </authorList>
    </citation>
    <scope>NUCLEOTIDE SEQUENCE [LARGE SCALE GENOMIC DNA]</scope>
    <source>
        <strain evidence="1 2">BD3526</strain>
        <plasmid evidence="1 2">unnamed1</plasmid>
    </source>
</reference>
<dbReference type="RefSeq" id="WP_087071414.1">
    <property type="nucleotide sequence ID" value="NZ_CP021170.1"/>
</dbReference>
<proteinExistence type="predicted"/>
<accession>A0A1X9T4F6</accession>
<evidence type="ECO:0000313" key="2">
    <source>
        <dbReference type="Proteomes" id="UP000078148"/>
    </source>
</evidence>